<organism evidence="1 2">
    <name type="scientific">Thermoproteus tenax (strain ATCC 35583 / DSM 2078 / JCM 9277 / NBRC 100435 / Kra 1)</name>
    <dbReference type="NCBI Taxonomy" id="768679"/>
    <lineage>
        <taxon>Archaea</taxon>
        <taxon>Thermoproteota</taxon>
        <taxon>Thermoprotei</taxon>
        <taxon>Thermoproteales</taxon>
        <taxon>Thermoproteaceae</taxon>
        <taxon>Thermoproteus</taxon>
    </lineage>
</organism>
<dbReference type="PATRIC" id="fig|768679.9.peg.465"/>
<reference evidence="1 2" key="1">
    <citation type="journal article" date="2011" name="PLoS ONE">
        <title>The complete genome sequence of Thermoproteus tenax: a physiologically versatile member of the Crenarchaeota.</title>
        <authorList>
            <person name="Siebers B."/>
            <person name="Zaparty M."/>
            <person name="Raddatz G."/>
            <person name="Tjaden B."/>
            <person name="Albers S.V."/>
            <person name="Bell S.D."/>
            <person name="Blombach F."/>
            <person name="Kletzin A."/>
            <person name="Kyrpides N."/>
            <person name="Lanz C."/>
            <person name="Plagens A."/>
            <person name="Rampp M."/>
            <person name="Rosinus A."/>
            <person name="von Jan M."/>
            <person name="Makarova K.S."/>
            <person name="Klenk H.P."/>
            <person name="Schuster S.C."/>
            <person name="Hensel R."/>
        </authorList>
    </citation>
    <scope>NUCLEOTIDE SEQUENCE [LARGE SCALE GENOMIC DNA]</scope>
    <source>
        <strain evidence="2">ATCC 35583 / DSM 2078 / JCM 9277 / NBRC 100435 / Kra 1</strain>
    </source>
</reference>
<dbReference type="GeneID" id="11263451"/>
<gene>
    <name evidence="1" type="ordered locus">TTX_0449</name>
</gene>
<name>G4RNH2_THETK</name>
<dbReference type="EMBL" id="FN869859">
    <property type="protein sequence ID" value="CCC81116.1"/>
    <property type="molecule type" value="Genomic_DNA"/>
</dbReference>
<dbReference type="PaxDb" id="768679-TTX_0449"/>
<keyword evidence="2" id="KW-1185">Reference proteome</keyword>
<evidence type="ECO:0000313" key="2">
    <source>
        <dbReference type="Proteomes" id="UP000002654"/>
    </source>
</evidence>
<evidence type="ECO:0000313" key="1">
    <source>
        <dbReference type="EMBL" id="CCC81116.1"/>
    </source>
</evidence>
<accession>G4RNH2</accession>
<sequence length="192" mass="21483">MSTRKDRVSLAVARDVAEELANVADSSGMTQYALANELLRLGLELIKSGYSPAQVRELAYFYRIMMELEIVPIPGRVLDKLISDVYRVDKETILKVWCDAGKMLAGYIKAVFRDLEAVKSFVPYLAKIVPAKKFDVKIQQDEVQIDIVGIGYSLESVEANAAAARCLLEEFEYKVQEVITAPGILHIIAKRQ</sequence>
<dbReference type="OrthoDB" id="24875at2157"/>
<dbReference type="KEGG" id="ttn:TTX_0449"/>
<proteinExistence type="predicted"/>
<dbReference type="RefSeq" id="WP_014126373.1">
    <property type="nucleotide sequence ID" value="NC_016070.1"/>
</dbReference>
<dbReference type="Proteomes" id="UP000002654">
    <property type="component" value="Chromosome"/>
</dbReference>
<protein>
    <submittedName>
        <fullName evidence="1">Uncharacterized protein</fullName>
    </submittedName>
</protein>
<dbReference type="eggNOG" id="arCOG03765">
    <property type="taxonomic scope" value="Archaea"/>
</dbReference>
<dbReference type="AlphaFoldDB" id="G4RNH2"/>
<dbReference type="HOGENOM" id="CLU_1412437_0_0_2"/>